<dbReference type="AlphaFoldDB" id="A0A1T5H506"/>
<evidence type="ECO:0000256" key="1">
    <source>
        <dbReference type="SAM" id="SignalP"/>
    </source>
</evidence>
<dbReference type="EMBL" id="FUZA01000008">
    <property type="protein sequence ID" value="SKC15767.1"/>
    <property type="molecule type" value="Genomic_DNA"/>
</dbReference>
<dbReference type="InterPro" id="IPR011250">
    <property type="entry name" value="OMP/PagP_B-barrel"/>
</dbReference>
<feature type="signal peptide" evidence="1">
    <location>
        <begin position="1"/>
        <end position="19"/>
    </location>
</feature>
<dbReference type="SUPFAM" id="SSF56925">
    <property type="entry name" value="OMPA-like"/>
    <property type="match status" value="1"/>
</dbReference>
<dbReference type="OrthoDB" id="940109at2"/>
<name>A0A1T5H506_9BACT</name>
<accession>A0A1T5H506</accession>
<organism evidence="2 3">
    <name type="scientific">Dyadobacter psychrophilus</name>
    <dbReference type="NCBI Taxonomy" id="651661"/>
    <lineage>
        <taxon>Bacteria</taxon>
        <taxon>Pseudomonadati</taxon>
        <taxon>Bacteroidota</taxon>
        <taxon>Cytophagia</taxon>
        <taxon>Cytophagales</taxon>
        <taxon>Spirosomataceae</taxon>
        <taxon>Dyadobacter</taxon>
    </lineage>
</organism>
<protein>
    <submittedName>
        <fullName evidence="2">Outer membrane protein beta-barrel domain-containing protein</fullName>
    </submittedName>
</protein>
<proteinExistence type="predicted"/>
<dbReference type="Proteomes" id="UP000190897">
    <property type="component" value="Unassembled WGS sequence"/>
</dbReference>
<evidence type="ECO:0000313" key="3">
    <source>
        <dbReference type="Proteomes" id="UP000190897"/>
    </source>
</evidence>
<keyword evidence="1" id="KW-0732">Signal</keyword>
<reference evidence="3" key="1">
    <citation type="submission" date="2017-02" db="EMBL/GenBank/DDBJ databases">
        <authorList>
            <person name="Varghese N."/>
            <person name="Submissions S."/>
        </authorList>
    </citation>
    <scope>NUCLEOTIDE SEQUENCE [LARGE SCALE GENOMIC DNA]</scope>
    <source>
        <strain evidence="3">DSM 22270</strain>
    </source>
</reference>
<evidence type="ECO:0000313" key="2">
    <source>
        <dbReference type="EMBL" id="SKC15767.1"/>
    </source>
</evidence>
<gene>
    <name evidence="2" type="ORF">SAMN05660293_04921</name>
</gene>
<dbReference type="RefSeq" id="WP_082217364.1">
    <property type="nucleotide sequence ID" value="NZ_FUZA01000008.1"/>
</dbReference>
<dbReference type="STRING" id="651661.SAMN05660293_04921"/>
<feature type="chain" id="PRO_5012233802" evidence="1">
    <location>
        <begin position="20"/>
        <end position="260"/>
    </location>
</feature>
<keyword evidence="3" id="KW-1185">Reference proteome</keyword>
<sequence length="260" mass="29648">MRQYLLGTLLLVAVSVVNAQTRRVASTNGISQKKVYDRNDYLPFTLSIKTGITQFFGELNEQDMRGVSGVSIGRAFNKNVSLHLDYHSGKLGGQKSAFFNSWFVNVYNSAELTAKWNLTEQFNQFEPGKASFSIYGGLGIIHFNAHAYDLDNNQLLRFTNSPLSARNPHFLRWGRPKSLAKIKKTREGILPLGTSLDYKLLKHWKIGLDYRFYFVRTDKLDATSGMRLINPEESESYSDTPNDKFSFIAVTLAYRFHLNH</sequence>